<accession>A0ABR4AF10</accession>
<comment type="caution">
    <text evidence="2">The sequence shown here is derived from an EMBL/GenBank/DDBJ whole genome shotgun (WGS) entry which is preliminary data.</text>
</comment>
<evidence type="ECO:0008006" key="4">
    <source>
        <dbReference type="Google" id="ProtNLM"/>
    </source>
</evidence>
<feature type="compositionally biased region" description="Acidic residues" evidence="1">
    <location>
        <begin position="532"/>
        <end position="544"/>
    </location>
</feature>
<feature type="region of interest" description="Disordered" evidence="1">
    <location>
        <begin position="459"/>
        <end position="582"/>
    </location>
</feature>
<gene>
    <name evidence="2" type="ORF">N7G274_004247</name>
</gene>
<feature type="region of interest" description="Disordered" evidence="1">
    <location>
        <begin position="357"/>
        <end position="386"/>
    </location>
</feature>
<dbReference type="Proteomes" id="UP001590950">
    <property type="component" value="Unassembled WGS sequence"/>
</dbReference>
<keyword evidence="3" id="KW-1185">Reference proteome</keyword>
<sequence>MPSIPRRHRDLTPPKIHTIWTSALNEAPSARVTSLKFLGRSIYEHNRRNKAANSILPPRYQVHFQIDLGISYAFLGEYKMAWASFKSALFYDEQNWIALFCFGLAKAEVGLWDEAIAPWRECLAIFETVEADALHFPIFQFNGMQDVGLGNAWTLERAVVEHNLGVASYAQEEFSVDVQCRAQGQEKQGLFGIPAGVQLGPMWDPQLEQFEEKIWAVNTTIQSKSESSPPQQSTASANGSLFPPETRQASKPLPPLPPSSARPAMREELEKVAAKMKVSKLTYFWNVPDSEIALLQSSQTECSSQLAESALYPYPSIRIPDPDPSIQPSPTFSEYQTARVKAKEQLHNRLMALVPHPISTQRSPTSESYPGDSEPKRQNSFRQSQISDVEDLIESWDEDVQKSIWTASRFKDIFSGNENHPPAYNHDYGDVEEYTDNTHLRYLSVLTAKDSLENTEGVIEELDRSIKPEPEKPLHMDDKPDTDAKQDRDEEDGPFVPPRAYSGYQFPSKTFDGNGAEAIHETNHIDDNNNGENDDKDNDSDSDSETIIGDAETPTKARFSIYSNQKLTPTPTTNPQTPQPRSQYTLLERTPNRKTMVFEQRAPNGGMRGFNARGEEILLPRAFEGYTRENERRFRADDIRARIMTREREGKSRRESQIQWVNGRATLIKEVLRGLGRG</sequence>
<name>A0ABR4AF10_9LECA</name>
<feature type="compositionally biased region" description="Basic and acidic residues" evidence="1">
    <location>
        <begin position="518"/>
        <end position="527"/>
    </location>
</feature>
<reference evidence="2 3" key="1">
    <citation type="submission" date="2024-09" db="EMBL/GenBank/DDBJ databases">
        <title>Rethinking Asexuality: The Enigmatic Case of Functional Sexual Genes in Lepraria (Stereocaulaceae).</title>
        <authorList>
            <person name="Doellman M."/>
            <person name="Sun Y."/>
            <person name="Barcenas-Pena A."/>
            <person name="Lumbsch H.T."/>
            <person name="Grewe F."/>
        </authorList>
    </citation>
    <scope>NUCLEOTIDE SEQUENCE [LARGE SCALE GENOMIC DNA]</scope>
    <source>
        <strain evidence="2 3">Mercado 3170</strain>
    </source>
</reference>
<evidence type="ECO:0000313" key="2">
    <source>
        <dbReference type="EMBL" id="KAL2043187.1"/>
    </source>
</evidence>
<dbReference type="EMBL" id="JBEFKJ010000012">
    <property type="protein sequence ID" value="KAL2043187.1"/>
    <property type="molecule type" value="Genomic_DNA"/>
</dbReference>
<feature type="compositionally biased region" description="Low complexity" evidence="1">
    <location>
        <begin position="568"/>
        <end position="580"/>
    </location>
</feature>
<feature type="region of interest" description="Disordered" evidence="1">
    <location>
        <begin position="221"/>
        <end position="263"/>
    </location>
</feature>
<dbReference type="SUPFAM" id="SSF48452">
    <property type="entry name" value="TPR-like"/>
    <property type="match status" value="1"/>
</dbReference>
<organism evidence="2 3">
    <name type="scientific">Stereocaulon virgatum</name>
    <dbReference type="NCBI Taxonomy" id="373712"/>
    <lineage>
        <taxon>Eukaryota</taxon>
        <taxon>Fungi</taxon>
        <taxon>Dikarya</taxon>
        <taxon>Ascomycota</taxon>
        <taxon>Pezizomycotina</taxon>
        <taxon>Lecanoromycetes</taxon>
        <taxon>OSLEUM clade</taxon>
        <taxon>Lecanoromycetidae</taxon>
        <taxon>Lecanorales</taxon>
        <taxon>Lecanorineae</taxon>
        <taxon>Stereocaulaceae</taxon>
        <taxon>Stereocaulon</taxon>
    </lineage>
</organism>
<feature type="compositionally biased region" description="Low complexity" evidence="1">
    <location>
        <begin position="222"/>
        <end position="233"/>
    </location>
</feature>
<evidence type="ECO:0000313" key="3">
    <source>
        <dbReference type="Proteomes" id="UP001590950"/>
    </source>
</evidence>
<protein>
    <recommendedName>
        <fullName evidence="4">TPR-like protein</fullName>
    </recommendedName>
</protein>
<dbReference type="InterPro" id="IPR011990">
    <property type="entry name" value="TPR-like_helical_dom_sf"/>
</dbReference>
<feature type="compositionally biased region" description="Basic and acidic residues" evidence="1">
    <location>
        <begin position="461"/>
        <end position="488"/>
    </location>
</feature>
<dbReference type="Gene3D" id="1.25.40.10">
    <property type="entry name" value="Tetratricopeptide repeat domain"/>
    <property type="match status" value="1"/>
</dbReference>
<feature type="compositionally biased region" description="Polar residues" evidence="1">
    <location>
        <begin position="358"/>
        <end position="368"/>
    </location>
</feature>
<proteinExistence type="predicted"/>
<evidence type="ECO:0000256" key="1">
    <source>
        <dbReference type="SAM" id="MobiDB-lite"/>
    </source>
</evidence>